<dbReference type="Pfam" id="PF02470">
    <property type="entry name" value="MlaD"/>
    <property type="match status" value="1"/>
</dbReference>
<protein>
    <recommendedName>
        <fullName evidence="7">Mammalian cell entry protein</fullName>
    </recommendedName>
</protein>
<proteinExistence type="predicted"/>
<dbReference type="InterPro" id="IPR005693">
    <property type="entry name" value="Mce"/>
</dbReference>
<evidence type="ECO:0000256" key="1">
    <source>
        <dbReference type="SAM" id="MobiDB-lite"/>
    </source>
</evidence>
<sequence length="447" mass="45941">MTPSSRRHRRPIALAMAACLALSGCATDGLASLPLPAPGVGSGGYQLTAVFSNALNLPASAKVKLAGADVGQMESMKARNYTAVTTLRIMDGVQVPQGSTAELRSATPLGDIFIAIKPPFPADPNAPLLTDGDTIPLESTTSAATVESVLASAAVLVNGGAVRNFTNIINGLGKATGDQGEAFGNLIRKTNDTLGTLNARSGQISNAITETSRLVEAIEAKNQTISEVMAEARPATDTLAAHTTQIADLVEQIGDVSVQARKFPSIAGTDTSGRSVIADANTVAGAWNDVALAPDTTLYALNRLMPPFIKSMTGNALATNASIDRLILGHIPDIGFAGDQGFHGPKWHNWFHLVGSFKYTLYRLQEKIVGKGPGVPQVPVIPSPTEPGELEVAGPPLAPPTPPAPLPVAPPATDIPLPALGPVAGPPLPPSPAPPPAPAPLPAEAPR</sequence>
<keyword evidence="2" id="KW-0732">Signal</keyword>
<feature type="domain" description="Mce/MlaD" evidence="3">
    <location>
        <begin position="44"/>
        <end position="119"/>
    </location>
</feature>
<organism evidence="5 6">
    <name type="scientific">Mycolicibacterium elephantis DSM 44368</name>
    <dbReference type="NCBI Taxonomy" id="1335622"/>
    <lineage>
        <taxon>Bacteria</taxon>
        <taxon>Bacillati</taxon>
        <taxon>Actinomycetota</taxon>
        <taxon>Actinomycetes</taxon>
        <taxon>Mycobacteriales</taxon>
        <taxon>Mycobacteriaceae</taxon>
        <taxon>Mycolicibacterium</taxon>
    </lineage>
</organism>
<gene>
    <name evidence="5" type="ORF">MELE44368_03415</name>
</gene>
<dbReference type="InterPro" id="IPR024516">
    <property type="entry name" value="Mce_C"/>
</dbReference>
<dbReference type="AlphaFoldDB" id="A0A439DVG2"/>
<dbReference type="PANTHER" id="PTHR33371:SF15">
    <property type="entry name" value="LIPOPROTEIN LPRN"/>
    <property type="match status" value="1"/>
</dbReference>
<evidence type="ECO:0000259" key="3">
    <source>
        <dbReference type="Pfam" id="PF02470"/>
    </source>
</evidence>
<name>A0A439DVG2_9MYCO</name>
<feature type="compositionally biased region" description="Pro residues" evidence="1">
    <location>
        <begin position="396"/>
        <end position="410"/>
    </location>
</feature>
<dbReference type="PANTHER" id="PTHR33371">
    <property type="entry name" value="INTERMEMBRANE PHOSPHOLIPID TRANSPORT SYSTEM BINDING PROTEIN MLAD-RELATED"/>
    <property type="match status" value="1"/>
</dbReference>
<dbReference type="Pfam" id="PF11887">
    <property type="entry name" value="Mce4_CUP1"/>
    <property type="match status" value="1"/>
</dbReference>
<evidence type="ECO:0000313" key="5">
    <source>
        <dbReference type="EMBL" id="RWA21018.1"/>
    </source>
</evidence>
<dbReference type="EMBL" id="ATDN01000012">
    <property type="protein sequence ID" value="RWA21018.1"/>
    <property type="molecule type" value="Genomic_DNA"/>
</dbReference>
<dbReference type="PROSITE" id="PS51257">
    <property type="entry name" value="PROKAR_LIPOPROTEIN"/>
    <property type="match status" value="1"/>
</dbReference>
<feature type="chain" id="PRO_5038720813" description="Mammalian cell entry protein" evidence="2">
    <location>
        <begin position="27"/>
        <end position="447"/>
    </location>
</feature>
<feature type="compositionally biased region" description="Pro residues" evidence="1">
    <location>
        <begin position="424"/>
        <end position="447"/>
    </location>
</feature>
<dbReference type="InterPro" id="IPR003399">
    <property type="entry name" value="Mce/MlaD"/>
</dbReference>
<evidence type="ECO:0000256" key="2">
    <source>
        <dbReference type="SAM" id="SignalP"/>
    </source>
</evidence>
<dbReference type="NCBIfam" id="TIGR00996">
    <property type="entry name" value="Mtu_fam_mce"/>
    <property type="match status" value="1"/>
</dbReference>
<dbReference type="GO" id="GO:0005576">
    <property type="term" value="C:extracellular region"/>
    <property type="evidence" value="ECO:0007669"/>
    <property type="project" value="TreeGrafter"/>
</dbReference>
<dbReference type="InterPro" id="IPR052336">
    <property type="entry name" value="MlaD_Phospholipid_Transporter"/>
</dbReference>
<feature type="domain" description="Mammalian cell entry C-terminal" evidence="4">
    <location>
        <begin position="129"/>
        <end position="263"/>
    </location>
</feature>
<feature type="region of interest" description="Disordered" evidence="1">
    <location>
        <begin position="373"/>
        <end position="447"/>
    </location>
</feature>
<reference evidence="5 6" key="1">
    <citation type="submission" date="2013-06" db="EMBL/GenBank/DDBJ databases">
        <title>The draft sequence of the Mycobacterium elephantis genome.</title>
        <authorList>
            <person name="Pettersson F.B."/>
            <person name="Das S."/>
            <person name="Dasgupta S."/>
            <person name="Bhattacharya A."/>
            <person name="Kirsebom L.A."/>
        </authorList>
    </citation>
    <scope>NUCLEOTIDE SEQUENCE [LARGE SCALE GENOMIC DNA]</scope>
    <source>
        <strain evidence="5 6">DSM 44368</strain>
    </source>
</reference>
<evidence type="ECO:0000259" key="4">
    <source>
        <dbReference type="Pfam" id="PF11887"/>
    </source>
</evidence>
<keyword evidence="6" id="KW-1185">Reference proteome</keyword>
<evidence type="ECO:0008006" key="7">
    <source>
        <dbReference type="Google" id="ProtNLM"/>
    </source>
</evidence>
<comment type="caution">
    <text evidence="5">The sequence shown here is derived from an EMBL/GenBank/DDBJ whole genome shotgun (WGS) entry which is preliminary data.</text>
</comment>
<evidence type="ECO:0000313" key="6">
    <source>
        <dbReference type="Proteomes" id="UP000287177"/>
    </source>
</evidence>
<accession>A0A439DVG2</accession>
<dbReference type="Proteomes" id="UP000287177">
    <property type="component" value="Unassembled WGS sequence"/>
</dbReference>
<dbReference type="Gene3D" id="1.10.287.950">
    <property type="entry name" value="Methyl-accepting chemotaxis protein"/>
    <property type="match status" value="1"/>
</dbReference>
<feature type="signal peptide" evidence="2">
    <location>
        <begin position="1"/>
        <end position="26"/>
    </location>
</feature>